<dbReference type="RefSeq" id="XP_033458210.1">
    <property type="nucleotide sequence ID" value="XM_033607816.1"/>
</dbReference>
<dbReference type="InterPro" id="IPR059095">
    <property type="entry name" value="Znf_C2H2_17_2nd"/>
</dbReference>
<keyword evidence="1" id="KW-0863">Zinc-finger</keyword>
<dbReference type="InterPro" id="IPR059009">
    <property type="entry name" value="Znf_C2H2_17_1st"/>
</dbReference>
<proteinExistence type="predicted"/>
<dbReference type="PANTHER" id="PTHR46179">
    <property type="entry name" value="ZINC FINGER PROTEIN"/>
    <property type="match status" value="1"/>
</dbReference>
<dbReference type="SMART" id="SM00355">
    <property type="entry name" value="ZnF_C2H2"/>
    <property type="match status" value="2"/>
</dbReference>
<dbReference type="Pfam" id="PF26176">
    <property type="entry name" value="zf_C2H2_17_2"/>
    <property type="match status" value="1"/>
</dbReference>
<keyword evidence="2" id="KW-0175">Coiled coil</keyword>
<evidence type="ECO:0000256" key="1">
    <source>
        <dbReference type="PROSITE-ProRule" id="PRU00042"/>
    </source>
</evidence>
<evidence type="ECO:0000313" key="5">
    <source>
        <dbReference type="RefSeq" id="XP_033458210.1"/>
    </source>
</evidence>
<organism evidence="5">
    <name type="scientific">Dissoconium aciculare CBS 342.82</name>
    <dbReference type="NCBI Taxonomy" id="1314786"/>
    <lineage>
        <taxon>Eukaryota</taxon>
        <taxon>Fungi</taxon>
        <taxon>Dikarya</taxon>
        <taxon>Ascomycota</taxon>
        <taxon>Pezizomycotina</taxon>
        <taxon>Dothideomycetes</taxon>
        <taxon>Dothideomycetidae</taxon>
        <taxon>Mycosphaerellales</taxon>
        <taxon>Dissoconiaceae</taxon>
        <taxon>Dissoconium</taxon>
    </lineage>
</organism>
<name>A0A6J3M0Z3_9PEZI</name>
<dbReference type="Pfam" id="PF26177">
    <property type="entry name" value="zf_C2H2_17_1st"/>
    <property type="match status" value="1"/>
</dbReference>
<accession>A0A6J3M0Z3</accession>
<keyword evidence="4" id="KW-1185">Reference proteome</keyword>
<reference evidence="5" key="3">
    <citation type="submission" date="2025-08" db="UniProtKB">
        <authorList>
            <consortium name="RefSeq"/>
        </authorList>
    </citation>
    <scope>IDENTIFICATION</scope>
    <source>
        <strain evidence="5">CBS 342.82</strain>
    </source>
</reference>
<dbReference type="GeneID" id="54365615"/>
<dbReference type="InterPro" id="IPR013087">
    <property type="entry name" value="Znf_C2H2_type"/>
</dbReference>
<dbReference type="AlphaFoldDB" id="A0A6J3M0Z3"/>
<keyword evidence="1" id="KW-0479">Metal-binding</keyword>
<evidence type="ECO:0000256" key="2">
    <source>
        <dbReference type="SAM" id="Coils"/>
    </source>
</evidence>
<dbReference type="PANTHER" id="PTHR46179:SF24">
    <property type="entry name" value="C2H2-TYPE DOMAIN-CONTAINING PROTEIN"/>
    <property type="match status" value="1"/>
</dbReference>
<dbReference type="InterPro" id="IPR051061">
    <property type="entry name" value="Zinc_finger_trans_reg"/>
</dbReference>
<dbReference type="PROSITE" id="PS50157">
    <property type="entry name" value="ZINC_FINGER_C2H2_2"/>
    <property type="match status" value="1"/>
</dbReference>
<evidence type="ECO:0000313" key="4">
    <source>
        <dbReference type="Proteomes" id="UP000504637"/>
    </source>
</evidence>
<feature type="coiled-coil region" evidence="2">
    <location>
        <begin position="252"/>
        <end position="300"/>
    </location>
</feature>
<dbReference type="OrthoDB" id="5305647at2759"/>
<dbReference type="GO" id="GO:0006357">
    <property type="term" value="P:regulation of transcription by RNA polymerase II"/>
    <property type="evidence" value="ECO:0007669"/>
    <property type="project" value="TreeGrafter"/>
</dbReference>
<feature type="domain" description="C2H2-type" evidence="3">
    <location>
        <begin position="165"/>
        <end position="195"/>
    </location>
</feature>
<dbReference type="GO" id="GO:0008270">
    <property type="term" value="F:zinc ion binding"/>
    <property type="evidence" value="ECO:0007669"/>
    <property type="project" value="UniProtKB-KW"/>
</dbReference>
<dbReference type="Gene3D" id="3.30.160.60">
    <property type="entry name" value="Classic Zinc Finger"/>
    <property type="match status" value="2"/>
</dbReference>
<reference evidence="5" key="1">
    <citation type="submission" date="2020-01" db="EMBL/GenBank/DDBJ databases">
        <authorList>
            <consortium name="DOE Joint Genome Institute"/>
            <person name="Haridas S."/>
            <person name="Albert R."/>
            <person name="Binder M."/>
            <person name="Bloem J."/>
            <person name="Labutti K."/>
            <person name="Salamov A."/>
            <person name="Andreopoulos B."/>
            <person name="Baker S.E."/>
            <person name="Barry K."/>
            <person name="Bills G."/>
            <person name="Bluhm B.H."/>
            <person name="Cannon C."/>
            <person name="Castanera R."/>
            <person name="Culley D.E."/>
            <person name="Daum C."/>
            <person name="Ezra D."/>
            <person name="Gonzalez J.B."/>
            <person name="Henrissat B."/>
            <person name="Kuo A."/>
            <person name="Liang C."/>
            <person name="Lipzen A."/>
            <person name="Lutzoni F."/>
            <person name="Magnuson J."/>
            <person name="Mondo S."/>
            <person name="Nolan M."/>
            <person name="Ohm R."/>
            <person name="Pangilinan J."/>
            <person name="Park H.-J."/>
            <person name="Ramirez L."/>
            <person name="Alfaro M."/>
            <person name="Sun H."/>
            <person name="Tritt A."/>
            <person name="Yoshinaga Y."/>
            <person name="Zwiers L.-H."/>
            <person name="Turgeon B.G."/>
            <person name="Goodwin S.B."/>
            <person name="Spatafora J.W."/>
            <person name="Crous P.W."/>
            <person name="Grigoriev I.V."/>
        </authorList>
    </citation>
    <scope>NUCLEOTIDE SEQUENCE</scope>
    <source>
        <strain evidence="5">CBS 342.82</strain>
    </source>
</reference>
<evidence type="ECO:0000259" key="3">
    <source>
        <dbReference type="PROSITE" id="PS50157"/>
    </source>
</evidence>
<dbReference type="Proteomes" id="UP000504637">
    <property type="component" value="Unplaced"/>
</dbReference>
<sequence length="301" mass="34580">MNVENDMQTPVSPVSPQHEQIVVEQQVPRKRSHSVMSQQNDQIMAHVQETRSGSIGSVTGFSNQDGEDLLSPRDWRQVKRGEPPKDASGNYCCMWSDMDPCYMQIFNRKCEWSKHMDKHDRPYRCQHKQCEKLQGFTYSGGLLRHQREVHGQHGGPKATLMCPFEGCRRHSGKGFTRKENLNEHLRRVHHISEQQPLTTHYPAIDASLGVDDMEPPTARMSDDLELGGSALGAGKRKRIEAGMDDFLTANNIDELHAEIKRLREENDQKDERIQRMEAERLEQDDKLRQLQAAVEQSQLQT</sequence>
<dbReference type="GO" id="GO:0005634">
    <property type="term" value="C:nucleus"/>
    <property type="evidence" value="ECO:0007669"/>
    <property type="project" value="TreeGrafter"/>
</dbReference>
<gene>
    <name evidence="5" type="ORF">K489DRAFT_411563</name>
</gene>
<keyword evidence="1" id="KW-0862">Zinc</keyword>
<protein>
    <recommendedName>
        <fullName evidence="3">C2H2-type domain-containing protein</fullName>
    </recommendedName>
</protein>
<reference evidence="5" key="2">
    <citation type="submission" date="2020-04" db="EMBL/GenBank/DDBJ databases">
        <authorList>
            <consortium name="NCBI Genome Project"/>
        </authorList>
    </citation>
    <scope>NUCLEOTIDE SEQUENCE</scope>
    <source>
        <strain evidence="5">CBS 342.82</strain>
    </source>
</reference>